<dbReference type="Proteomes" id="UP001412239">
    <property type="component" value="Unassembled WGS sequence"/>
</dbReference>
<keyword evidence="2" id="KW-1185">Reference proteome</keyword>
<name>A0A292Q0Z3_9PEZI</name>
<proteinExistence type="predicted"/>
<dbReference type="AlphaFoldDB" id="A0A292Q0Z3"/>
<gene>
    <name evidence="1" type="ORF">GSTUAT00002440001</name>
</gene>
<reference evidence="1" key="1">
    <citation type="submission" date="2015-10" db="EMBL/GenBank/DDBJ databases">
        <authorList>
            <person name="Regsiter A."/>
            <person name="william w."/>
        </authorList>
    </citation>
    <scope>NUCLEOTIDE SEQUENCE</scope>
    <source>
        <strain evidence="1">Montdore</strain>
    </source>
</reference>
<sequence>MLLSCPGARCKIPSDSRNVSVFHQGESSIRSGCYSLRLSRPSIVASAPTTSRPTFGQGSSSPTAEVCSTVTLDNKSSAVVSGGTSATATLGLYYLAETSDAQPYRRQNTGAQMMALRLAYIRVPPQESPHFPTMGI</sequence>
<evidence type="ECO:0000313" key="2">
    <source>
        <dbReference type="Proteomes" id="UP001412239"/>
    </source>
</evidence>
<accession>A0A292Q0Z3</accession>
<organism evidence="1 2">
    <name type="scientific">Tuber aestivum</name>
    <name type="common">summer truffle</name>
    <dbReference type="NCBI Taxonomy" id="59557"/>
    <lineage>
        <taxon>Eukaryota</taxon>
        <taxon>Fungi</taxon>
        <taxon>Dikarya</taxon>
        <taxon>Ascomycota</taxon>
        <taxon>Pezizomycotina</taxon>
        <taxon>Pezizomycetes</taxon>
        <taxon>Pezizales</taxon>
        <taxon>Tuberaceae</taxon>
        <taxon>Tuber</taxon>
    </lineage>
</organism>
<evidence type="ECO:0000313" key="1">
    <source>
        <dbReference type="EMBL" id="CUS13502.1"/>
    </source>
</evidence>
<dbReference type="EMBL" id="LN890972">
    <property type="protein sequence ID" value="CUS13502.1"/>
    <property type="molecule type" value="Genomic_DNA"/>
</dbReference>
<protein>
    <submittedName>
        <fullName evidence="1">Uncharacterized protein</fullName>
    </submittedName>
</protein>